<dbReference type="InterPro" id="IPR004450">
    <property type="entry name" value="Thr_synthase-like"/>
</dbReference>
<dbReference type="OrthoDB" id="9763107at2"/>
<keyword evidence="4" id="KW-0456">Lyase</keyword>
<dbReference type="RefSeq" id="WP_058935597.1">
    <property type="nucleotide sequence ID" value="NZ_CP013729.1"/>
</dbReference>
<name>A0A0U3MWU1_9BURK</name>
<feature type="modified residue" description="N6-(pyridoxal phosphate)lysine" evidence="6">
    <location>
        <position position="113"/>
    </location>
</feature>
<gene>
    <name evidence="9" type="ORF">RD2015_3030</name>
</gene>
<dbReference type="Gene3D" id="3.40.50.1100">
    <property type="match status" value="2"/>
</dbReference>
<dbReference type="CDD" id="cd01560">
    <property type="entry name" value="Thr-synth_2"/>
    <property type="match status" value="1"/>
</dbReference>
<dbReference type="PANTHER" id="PTHR42690:SF1">
    <property type="entry name" value="THREONINE SYNTHASE-LIKE 2"/>
    <property type="match status" value="1"/>
</dbReference>
<dbReference type="KEGG" id="rdp:RD2015_3030"/>
<dbReference type="InterPro" id="IPR051166">
    <property type="entry name" value="Threonine_Synthase"/>
</dbReference>
<evidence type="ECO:0000256" key="5">
    <source>
        <dbReference type="NCBIfam" id="TIGR00260"/>
    </source>
</evidence>
<dbReference type="FunFam" id="3.90.1380.10:FF:000003">
    <property type="entry name" value="THR4p Threonine synthase"/>
    <property type="match status" value="1"/>
</dbReference>
<proteinExistence type="inferred from homology"/>
<evidence type="ECO:0000256" key="2">
    <source>
        <dbReference type="ARBA" id="ARBA00005517"/>
    </source>
</evidence>
<sequence length="469" mass="52049">MKYLSTRGDRTERHFCDILLEGLAPDGGLYLPTSYPQVDSALLARWRGLSYADLAVEILSLYIDDIPADDLKALVRRTYTEAVFGSPQITPLKPLEEDLALVALSNGPTLAFKDMAMQLLGQLFEYELGRRGETLNILGATSGDTGSAAEYAMRGKAGIQVFMLSPNGRMSPFQQAQMFSLQDANIHNLALDGVFDDCQDIVKAVSNDLDFKRRYRIGTVNSINWARLLAQVVYYFAAFFQATRRDDQRVSFTVPSGNFGNVCAGHVARMMGLPIERLVVATNENDVLDEFFRTGVYRPRGAAQTLETSSPSMDISKASNFERFVFDLLDRDGNRVRQLFGEQLATQGFFALTEAERARISERFGFSSGRSTHADRLATIRLCHQRYGHVIDTHTADGLKVALEQRQPGVPMLVLETALPAKFAATIEEALGLVPPRPAALADLESRPKRVQVLPVSVEQIKQFITTHV</sequence>
<evidence type="ECO:0000256" key="6">
    <source>
        <dbReference type="PIRSR" id="PIRSR604450-51"/>
    </source>
</evidence>
<dbReference type="PANTHER" id="PTHR42690">
    <property type="entry name" value="THREONINE SYNTHASE FAMILY MEMBER"/>
    <property type="match status" value="1"/>
</dbReference>
<feature type="domain" description="Tryptophan synthase beta chain-like PALP" evidence="7">
    <location>
        <begin position="100"/>
        <end position="337"/>
    </location>
</feature>
<reference evidence="9 10" key="1">
    <citation type="submission" date="2015-12" db="EMBL/GenBank/DDBJ databases">
        <title>Complete genome of Roseateles depolymerans KCTC 42856.</title>
        <authorList>
            <person name="Kim K.M."/>
        </authorList>
    </citation>
    <scope>NUCLEOTIDE SEQUENCE [LARGE SCALE GENOMIC DNA]</scope>
    <source>
        <strain evidence="9 10">KCTC 42856</strain>
    </source>
</reference>
<accession>A0A0U3MWU1</accession>
<keyword evidence="10" id="KW-1185">Reference proteome</keyword>
<dbReference type="InterPro" id="IPR037158">
    <property type="entry name" value="Thr_synth_N_sf"/>
</dbReference>
<dbReference type="SUPFAM" id="SSF53686">
    <property type="entry name" value="Tryptophan synthase beta subunit-like PLP-dependent enzymes"/>
    <property type="match status" value="1"/>
</dbReference>
<dbReference type="Proteomes" id="UP000060699">
    <property type="component" value="Chromosome"/>
</dbReference>
<dbReference type="STRING" id="76731.RD2015_3030"/>
<dbReference type="Pfam" id="PF14821">
    <property type="entry name" value="Thr_synth_N"/>
    <property type="match status" value="1"/>
</dbReference>
<dbReference type="NCBIfam" id="TIGR00260">
    <property type="entry name" value="thrC"/>
    <property type="match status" value="1"/>
</dbReference>
<dbReference type="Pfam" id="PF24857">
    <property type="entry name" value="THR4_C"/>
    <property type="match status" value="1"/>
</dbReference>
<comment type="similarity">
    <text evidence="2">Belongs to the threonine synthase family.</text>
</comment>
<dbReference type="GO" id="GO:0009088">
    <property type="term" value="P:threonine biosynthetic process"/>
    <property type="evidence" value="ECO:0007669"/>
    <property type="project" value="UniProtKB-UniRule"/>
</dbReference>
<dbReference type="Gene3D" id="3.90.1380.10">
    <property type="entry name" value="Threonine synthase, N-terminal domain"/>
    <property type="match status" value="1"/>
</dbReference>
<evidence type="ECO:0000259" key="7">
    <source>
        <dbReference type="Pfam" id="PF00291"/>
    </source>
</evidence>
<dbReference type="Pfam" id="PF00291">
    <property type="entry name" value="PALP"/>
    <property type="match status" value="1"/>
</dbReference>
<evidence type="ECO:0000313" key="10">
    <source>
        <dbReference type="Proteomes" id="UP000060699"/>
    </source>
</evidence>
<comment type="cofactor">
    <cofactor evidence="1 6">
        <name>pyridoxal 5'-phosphate</name>
        <dbReference type="ChEBI" id="CHEBI:597326"/>
    </cofactor>
</comment>
<dbReference type="InterPro" id="IPR001926">
    <property type="entry name" value="TrpB-like_PALP"/>
</dbReference>
<evidence type="ECO:0000256" key="4">
    <source>
        <dbReference type="ARBA" id="ARBA00023239"/>
    </source>
</evidence>
<dbReference type="EC" id="4.2.3.1" evidence="5"/>
<dbReference type="EMBL" id="CP013729">
    <property type="protein sequence ID" value="ALV07491.1"/>
    <property type="molecule type" value="Genomic_DNA"/>
</dbReference>
<keyword evidence="3 6" id="KW-0663">Pyridoxal phosphate</keyword>
<dbReference type="InterPro" id="IPR029144">
    <property type="entry name" value="Thr_synth_N"/>
</dbReference>
<organism evidence="9 10">
    <name type="scientific">Roseateles depolymerans</name>
    <dbReference type="NCBI Taxonomy" id="76731"/>
    <lineage>
        <taxon>Bacteria</taxon>
        <taxon>Pseudomonadati</taxon>
        <taxon>Pseudomonadota</taxon>
        <taxon>Betaproteobacteria</taxon>
        <taxon>Burkholderiales</taxon>
        <taxon>Sphaerotilaceae</taxon>
        <taxon>Roseateles</taxon>
    </lineage>
</organism>
<dbReference type="InterPro" id="IPR036052">
    <property type="entry name" value="TrpB-like_PALP_sf"/>
</dbReference>
<feature type="domain" description="Threonine synthase N-terminal" evidence="8">
    <location>
        <begin position="2"/>
        <end position="79"/>
    </location>
</feature>
<evidence type="ECO:0000259" key="8">
    <source>
        <dbReference type="Pfam" id="PF14821"/>
    </source>
</evidence>
<evidence type="ECO:0000256" key="3">
    <source>
        <dbReference type="ARBA" id="ARBA00022898"/>
    </source>
</evidence>
<evidence type="ECO:0000256" key="1">
    <source>
        <dbReference type="ARBA" id="ARBA00001933"/>
    </source>
</evidence>
<dbReference type="PATRIC" id="fig|76731.3.peg.3103"/>
<dbReference type="GO" id="GO:0004795">
    <property type="term" value="F:threonine synthase activity"/>
    <property type="evidence" value="ECO:0007669"/>
    <property type="project" value="UniProtKB-UniRule"/>
</dbReference>
<evidence type="ECO:0000313" key="9">
    <source>
        <dbReference type="EMBL" id="ALV07491.1"/>
    </source>
</evidence>
<dbReference type="AlphaFoldDB" id="A0A0U3MWU1"/>
<protein>
    <recommendedName>
        <fullName evidence="5">Threonine synthase</fullName>
        <ecNumber evidence="5">4.2.3.1</ecNumber>
    </recommendedName>
</protein>